<evidence type="ECO:0000313" key="3">
    <source>
        <dbReference type="EMBL" id="GAC67968.1"/>
    </source>
</evidence>
<protein>
    <recommendedName>
        <fullName evidence="5">DUF3558 domain-containing protein</fullName>
    </recommendedName>
</protein>
<evidence type="ECO:0000256" key="1">
    <source>
        <dbReference type="SAM" id="MobiDB-lite"/>
    </source>
</evidence>
<dbReference type="InterPro" id="IPR024520">
    <property type="entry name" value="DUF3558"/>
</dbReference>
<keyword evidence="2" id="KW-0732">Signal</keyword>
<organism evidence="3 4">
    <name type="scientific">Gordonia soli NBRC 108243</name>
    <dbReference type="NCBI Taxonomy" id="1223545"/>
    <lineage>
        <taxon>Bacteria</taxon>
        <taxon>Bacillati</taxon>
        <taxon>Actinomycetota</taxon>
        <taxon>Actinomycetes</taxon>
        <taxon>Mycobacteriales</taxon>
        <taxon>Gordoniaceae</taxon>
        <taxon>Gordonia</taxon>
    </lineage>
</organism>
<proteinExistence type="predicted"/>
<name>M0QHE7_9ACTN</name>
<dbReference type="EMBL" id="BANX01000011">
    <property type="protein sequence ID" value="GAC67968.1"/>
    <property type="molecule type" value="Genomic_DNA"/>
</dbReference>
<feature type="signal peptide" evidence="2">
    <location>
        <begin position="1"/>
        <end position="19"/>
    </location>
</feature>
<dbReference type="Proteomes" id="UP000011666">
    <property type="component" value="Unassembled WGS sequence"/>
</dbReference>
<evidence type="ECO:0000313" key="4">
    <source>
        <dbReference type="Proteomes" id="UP000011666"/>
    </source>
</evidence>
<keyword evidence="4" id="KW-1185">Reference proteome</keyword>
<feature type="compositionally biased region" description="Polar residues" evidence="1">
    <location>
        <begin position="43"/>
        <end position="52"/>
    </location>
</feature>
<dbReference type="eggNOG" id="ENOG5031VWB">
    <property type="taxonomic scope" value="Bacteria"/>
</dbReference>
<reference evidence="3 4" key="1">
    <citation type="submission" date="2013-01" db="EMBL/GenBank/DDBJ databases">
        <title>Whole genome shotgun sequence of Gordonia soli NBRC 108243.</title>
        <authorList>
            <person name="Isaki-Nakamura S."/>
            <person name="Hosoyama A."/>
            <person name="Tsuchikane K."/>
            <person name="Ando Y."/>
            <person name="Baba S."/>
            <person name="Ohji S."/>
            <person name="Hamada M."/>
            <person name="Tamura T."/>
            <person name="Yamazoe A."/>
            <person name="Yamazaki S."/>
            <person name="Fujita N."/>
        </authorList>
    </citation>
    <scope>NUCLEOTIDE SEQUENCE [LARGE SCALE GENOMIC DNA]</scope>
    <source>
        <strain evidence="3 4">NBRC 108243</strain>
    </source>
</reference>
<feature type="region of interest" description="Disordered" evidence="1">
    <location>
        <begin position="29"/>
        <end position="52"/>
    </location>
</feature>
<comment type="caution">
    <text evidence="3">The sequence shown here is derived from an EMBL/GenBank/DDBJ whole genome shotgun (WGS) entry which is preliminary data.</text>
</comment>
<dbReference type="AlphaFoldDB" id="M0QHE7"/>
<accession>M0QHE7</accession>
<feature type="chain" id="PRO_5039504877" description="DUF3558 domain-containing protein" evidence="2">
    <location>
        <begin position="20"/>
        <end position="186"/>
    </location>
</feature>
<dbReference type="Pfam" id="PF12079">
    <property type="entry name" value="DUF3558"/>
    <property type="match status" value="1"/>
</dbReference>
<dbReference type="RefSeq" id="WP_007619704.1">
    <property type="nucleotide sequence ID" value="NZ_BANX01000011.1"/>
</dbReference>
<dbReference type="PROSITE" id="PS51257">
    <property type="entry name" value="PROKAR_LIPOPROTEIN"/>
    <property type="match status" value="1"/>
</dbReference>
<gene>
    <name evidence="3" type="ORF">GS4_11_02380</name>
</gene>
<dbReference type="OrthoDB" id="4773928at2"/>
<evidence type="ECO:0008006" key="5">
    <source>
        <dbReference type="Google" id="ProtNLM"/>
    </source>
</evidence>
<evidence type="ECO:0000256" key="2">
    <source>
        <dbReference type="SAM" id="SignalP"/>
    </source>
</evidence>
<sequence length="186" mass="19810">MASRRARRMALAVVAAAFAASGCTTDADLVPSTSRPAADQTGDETVSSPTSMTAEQICDVLSEQDIAPLTVEKVTDGPEPTHDLGLPGCKWPVQNDYGWLRIGVFEPYDVATILKVTTVREYPVGRGVGHQQFDADGKLRCSALVQTPRTPPGYLVSVKLDGGPDDVNLCEAAVPQTDKVVRALGW</sequence>